<feature type="region of interest" description="Disordered" evidence="2">
    <location>
        <begin position="1"/>
        <end position="24"/>
    </location>
</feature>
<accession>A0A699IYT7</accession>
<dbReference type="AlphaFoldDB" id="A0A699IYT7"/>
<evidence type="ECO:0000256" key="2">
    <source>
        <dbReference type="SAM" id="MobiDB-lite"/>
    </source>
</evidence>
<organism evidence="3">
    <name type="scientific">Tanacetum cinerariifolium</name>
    <name type="common">Dalmatian daisy</name>
    <name type="synonym">Chrysanthemum cinerariifolium</name>
    <dbReference type="NCBI Taxonomy" id="118510"/>
    <lineage>
        <taxon>Eukaryota</taxon>
        <taxon>Viridiplantae</taxon>
        <taxon>Streptophyta</taxon>
        <taxon>Embryophyta</taxon>
        <taxon>Tracheophyta</taxon>
        <taxon>Spermatophyta</taxon>
        <taxon>Magnoliopsida</taxon>
        <taxon>eudicotyledons</taxon>
        <taxon>Gunneridae</taxon>
        <taxon>Pentapetalae</taxon>
        <taxon>asterids</taxon>
        <taxon>campanulids</taxon>
        <taxon>Asterales</taxon>
        <taxon>Asteraceae</taxon>
        <taxon>Asteroideae</taxon>
        <taxon>Anthemideae</taxon>
        <taxon>Anthemidinae</taxon>
        <taxon>Tanacetum</taxon>
    </lineage>
</organism>
<proteinExistence type="predicted"/>
<name>A0A699IYT7_TANCI</name>
<feature type="non-terminal residue" evidence="3">
    <location>
        <position position="1"/>
    </location>
</feature>
<sequence>KPTKKDTRVPQSSGPTESVVDEAVHKEFGDRLVRATTTASSLDAKQDSGNITKTQSKATPNEPSFQGTNLGGGPRCNTLQSDEDSLKLDESMALCTTLQNKVLDLEKTTTTQRNEIASLKRRVKKLKKKNSTAATTVTITTEEITLAQALKVLKTSKPKVKGIVFLDPGKSTTTITIISSQQSQDKGKGIMIEEHVKPKKKDQTRLDKEAAKKLQAKFDEEERLAREKAEKEKRANIALIKYGMIFKQRLMLIISWLKDCKNKNKKKQSWWKEKKRAREELVQEITKKQKVEDDKEKVKLKQLMETIPDKEEVAIDAIPLAVKSPRIVDWKIHKERKKSYY</sequence>
<gene>
    <name evidence="3" type="ORF">Tci_569793</name>
</gene>
<feature type="region of interest" description="Disordered" evidence="2">
    <location>
        <begin position="38"/>
        <end position="81"/>
    </location>
</feature>
<feature type="coiled-coil region" evidence="1">
    <location>
        <begin position="109"/>
        <end position="136"/>
    </location>
</feature>
<comment type="caution">
    <text evidence="3">The sequence shown here is derived from an EMBL/GenBank/DDBJ whole genome shotgun (WGS) entry which is preliminary data.</text>
</comment>
<keyword evidence="1" id="KW-0175">Coiled coil</keyword>
<protein>
    <submittedName>
        <fullName evidence="3">Uncharacterized protein</fullName>
    </submittedName>
</protein>
<feature type="compositionally biased region" description="Polar residues" evidence="2">
    <location>
        <begin position="38"/>
        <end position="68"/>
    </location>
</feature>
<evidence type="ECO:0000313" key="3">
    <source>
        <dbReference type="EMBL" id="GEZ97820.1"/>
    </source>
</evidence>
<evidence type="ECO:0000256" key="1">
    <source>
        <dbReference type="SAM" id="Coils"/>
    </source>
</evidence>
<reference evidence="3" key="1">
    <citation type="journal article" date="2019" name="Sci. Rep.">
        <title>Draft genome of Tanacetum cinerariifolium, the natural source of mosquito coil.</title>
        <authorList>
            <person name="Yamashiro T."/>
            <person name="Shiraishi A."/>
            <person name="Satake H."/>
            <person name="Nakayama K."/>
        </authorList>
    </citation>
    <scope>NUCLEOTIDE SEQUENCE</scope>
</reference>
<dbReference type="EMBL" id="BKCJ010350487">
    <property type="protein sequence ID" value="GEZ97820.1"/>
    <property type="molecule type" value="Genomic_DNA"/>
</dbReference>